<dbReference type="InterPro" id="IPR006311">
    <property type="entry name" value="TAT_signal"/>
</dbReference>
<dbReference type="SUPFAM" id="SSF63829">
    <property type="entry name" value="Calcium-dependent phosphotriesterase"/>
    <property type="match status" value="1"/>
</dbReference>
<evidence type="ECO:0000313" key="3">
    <source>
        <dbReference type="Proteomes" id="UP001597237"/>
    </source>
</evidence>
<name>A0ABW4N750_9CAUL</name>
<sequence length="470" mass="50832">MPTTRRGFIAGAAVSAAFAGYALRAGAQAAAPDTYRNEVFGYGPLRKDPNGIFDLPEGFAYRVVSQAGETMDDGLYVPHKADGMACVPLGGSRVALLRNHELKATDINFGPAGVGRRLIDRIDKSKAFDLDADGHPLPGGVTTIVYDVARRRRVSQHLSLTGTAVNCAGGATPWGSWLSCEENIQQAGTGVGKNHGWVFEVPARARGLVEARPLTGLGRFQHEAAAIDPRTGVVYLTEDSFDHLGLFYRFLPNDRRRLEAGGRLQALGLREAPEGCDVRNFKGQPVTWRPGEVKEAVWIDVEGPDNPDGDLRLRGHKAGAAFVGRGEGVFFGHDAVYFTCTSSGPSQNGQILRYVPSPHEGQPGEKDEPGRLHLFVEPADDKVLDFADNLAIAPWGHIYACEDRYSETDRNHLKALTPEGKVYTVGRNVFEGNAELAGVCFSPDGSTCFVNIYWPGITLAITGPWASFRA</sequence>
<accession>A0ABW4N750</accession>
<keyword evidence="3" id="KW-1185">Reference proteome</keyword>
<dbReference type="EMBL" id="JBHUEY010000006">
    <property type="protein sequence ID" value="MFD1785095.1"/>
    <property type="molecule type" value="Genomic_DNA"/>
</dbReference>
<dbReference type="InterPro" id="IPR008557">
    <property type="entry name" value="PhoX"/>
</dbReference>
<evidence type="ECO:0000313" key="2">
    <source>
        <dbReference type="EMBL" id="MFD1785095.1"/>
    </source>
</evidence>
<reference evidence="3" key="1">
    <citation type="journal article" date="2019" name="Int. J. Syst. Evol. Microbiol.">
        <title>The Global Catalogue of Microorganisms (GCM) 10K type strain sequencing project: providing services to taxonomists for standard genome sequencing and annotation.</title>
        <authorList>
            <consortium name="The Broad Institute Genomics Platform"/>
            <consortium name="The Broad Institute Genome Sequencing Center for Infectious Disease"/>
            <person name="Wu L."/>
            <person name="Ma J."/>
        </authorList>
    </citation>
    <scope>NUCLEOTIDE SEQUENCE [LARGE SCALE GENOMIC DNA]</scope>
    <source>
        <strain evidence="3">DFY28</strain>
    </source>
</reference>
<dbReference type="PROSITE" id="PS51318">
    <property type="entry name" value="TAT"/>
    <property type="match status" value="1"/>
</dbReference>
<feature type="signal peptide" evidence="1">
    <location>
        <begin position="1"/>
        <end position="29"/>
    </location>
</feature>
<dbReference type="Pfam" id="PF05787">
    <property type="entry name" value="PhoX"/>
    <property type="match status" value="1"/>
</dbReference>
<evidence type="ECO:0000256" key="1">
    <source>
        <dbReference type="SAM" id="SignalP"/>
    </source>
</evidence>
<protein>
    <submittedName>
        <fullName evidence="2">Alkaline phosphatase PhoX</fullName>
    </submittedName>
</protein>
<gene>
    <name evidence="2" type="ORF">ACFSC0_16970</name>
</gene>
<organism evidence="2 3">
    <name type="scientific">Phenylobacterium terrae</name>
    <dbReference type="NCBI Taxonomy" id="2665495"/>
    <lineage>
        <taxon>Bacteria</taxon>
        <taxon>Pseudomonadati</taxon>
        <taxon>Pseudomonadota</taxon>
        <taxon>Alphaproteobacteria</taxon>
        <taxon>Caulobacterales</taxon>
        <taxon>Caulobacteraceae</taxon>
        <taxon>Phenylobacterium</taxon>
    </lineage>
</organism>
<dbReference type="PANTHER" id="PTHR35399">
    <property type="entry name" value="SLR8030 PROTEIN"/>
    <property type="match status" value="1"/>
</dbReference>
<dbReference type="PANTHER" id="PTHR35399:SF4">
    <property type="entry name" value="MEMBRANE PROTEIN"/>
    <property type="match status" value="1"/>
</dbReference>
<dbReference type="RefSeq" id="WP_377282049.1">
    <property type="nucleotide sequence ID" value="NZ_JBHRSI010000005.1"/>
</dbReference>
<feature type="chain" id="PRO_5046479778" evidence="1">
    <location>
        <begin position="30"/>
        <end position="470"/>
    </location>
</feature>
<proteinExistence type="predicted"/>
<dbReference type="Proteomes" id="UP001597237">
    <property type="component" value="Unassembled WGS sequence"/>
</dbReference>
<keyword evidence="1" id="KW-0732">Signal</keyword>
<comment type="caution">
    <text evidence="2">The sequence shown here is derived from an EMBL/GenBank/DDBJ whole genome shotgun (WGS) entry which is preliminary data.</text>
</comment>